<dbReference type="FunFam" id="2.60.40.60:FF:000032">
    <property type="entry name" value="FAT atypical cadherin 1"/>
    <property type="match status" value="1"/>
</dbReference>
<evidence type="ECO:0000313" key="18">
    <source>
        <dbReference type="Proteomes" id="UP000759131"/>
    </source>
</evidence>
<name>A0A7R9Q9I2_9ACAR</name>
<evidence type="ECO:0000256" key="2">
    <source>
        <dbReference type="ARBA" id="ARBA00004236"/>
    </source>
</evidence>
<dbReference type="GO" id="GO:0034332">
    <property type="term" value="P:adherens junction organization"/>
    <property type="evidence" value="ECO:0007669"/>
    <property type="project" value="TreeGrafter"/>
</dbReference>
<dbReference type="Gene3D" id="2.60.40.60">
    <property type="entry name" value="Cadherins"/>
    <property type="match status" value="7"/>
</dbReference>
<evidence type="ECO:0000256" key="8">
    <source>
        <dbReference type="ARBA" id="ARBA00022737"/>
    </source>
</evidence>
<evidence type="ECO:0000313" key="17">
    <source>
        <dbReference type="EMBL" id="CAD7635982.1"/>
    </source>
</evidence>
<feature type="domain" description="Cadherin" evidence="16">
    <location>
        <begin position="72"/>
        <end position="179"/>
    </location>
</feature>
<evidence type="ECO:0000256" key="1">
    <source>
        <dbReference type="ARBA" id="ARBA00004167"/>
    </source>
</evidence>
<dbReference type="InterPro" id="IPR002126">
    <property type="entry name" value="Cadherin-like_dom"/>
</dbReference>
<keyword evidence="10" id="KW-0130">Cell adhesion</keyword>
<accession>A0A7R9Q9I2</accession>
<dbReference type="GO" id="GO:0005509">
    <property type="term" value="F:calcium ion binding"/>
    <property type="evidence" value="ECO:0007669"/>
    <property type="project" value="UniProtKB-UniRule"/>
</dbReference>
<evidence type="ECO:0000256" key="13">
    <source>
        <dbReference type="ARBA" id="ARBA00023157"/>
    </source>
</evidence>
<dbReference type="GO" id="GO:0098858">
    <property type="term" value="C:actin-based cell projection"/>
    <property type="evidence" value="ECO:0007669"/>
    <property type="project" value="UniProtKB-ARBA"/>
</dbReference>
<protein>
    <recommendedName>
        <fullName evidence="16">Cadherin domain-containing protein</fullName>
    </recommendedName>
</protein>
<feature type="non-terminal residue" evidence="17">
    <location>
        <position position="1"/>
    </location>
</feature>
<dbReference type="PROSITE" id="PS00232">
    <property type="entry name" value="CADHERIN_1"/>
    <property type="match status" value="3"/>
</dbReference>
<feature type="domain" description="Cadherin" evidence="16">
    <location>
        <begin position="288"/>
        <end position="415"/>
    </location>
</feature>
<keyword evidence="11" id="KW-1133">Transmembrane helix</keyword>
<evidence type="ECO:0000256" key="14">
    <source>
        <dbReference type="ARBA" id="ARBA00023180"/>
    </source>
</evidence>
<proteinExistence type="predicted"/>
<dbReference type="InterPro" id="IPR020894">
    <property type="entry name" value="Cadherin_CS"/>
</dbReference>
<evidence type="ECO:0000256" key="11">
    <source>
        <dbReference type="ARBA" id="ARBA00022989"/>
    </source>
</evidence>
<keyword evidence="7" id="KW-0732">Signal</keyword>
<evidence type="ECO:0000256" key="15">
    <source>
        <dbReference type="PROSITE-ProRule" id="PRU00043"/>
    </source>
</evidence>
<dbReference type="SMART" id="SM00112">
    <property type="entry name" value="CA"/>
    <property type="match status" value="7"/>
</dbReference>
<dbReference type="CDD" id="cd11304">
    <property type="entry name" value="Cadherin_repeat"/>
    <property type="match status" value="7"/>
</dbReference>
<dbReference type="PROSITE" id="PS50268">
    <property type="entry name" value="CADHERIN_2"/>
    <property type="match status" value="7"/>
</dbReference>
<organism evidence="17">
    <name type="scientific">Medioppia subpectinata</name>
    <dbReference type="NCBI Taxonomy" id="1979941"/>
    <lineage>
        <taxon>Eukaryota</taxon>
        <taxon>Metazoa</taxon>
        <taxon>Ecdysozoa</taxon>
        <taxon>Arthropoda</taxon>
        <taxon>Chelicerata</taxon>
        <taxon>Arachnida</taxon>
        <taxon>Acari</taxon>
        <taxon>Acariformes</taxon>
        <taxon>Sarcoptiformes</taxon>
        <taxon>Oribatida</taxon>
        <taxon>Brachypylina</taxon>
        <taxon>Oppioidea</taxon>
        <taxon>Oppiidae</taxon>
        <taxon>Medioppia</taxon>
    </lineage>
</organism>
<evidence type="ECO:0000256" key="12">
    <source>
        <dbReference type="ARBA" id="ARBA00023136"/>
    </source>
</evidence>
<dbReference type="GO" id="GO:0008013">
    <property type="term" value="F:beta-catenin binding"/>
    <property type="evidence" value="ECO:0007669"/>
    <property type="project" value="TreeGrafter"/>
</dbReference>
<dbReference type="FunFam" id="2.60.40.60:FF:000116">
    <property type="entry name" value="Dachsous cadherin-related 2"/>
    <property type="match status" value="1"/>
</dbReference>
<dbReference type="Pfam" id="PF00028">
    <property type="entry name" value="Cadherin"/>
    <property type="match status" value="7"/>
</dbReference>
<dbReference type="EMBL" id="OC872706">
    <property type="protein sequence ID" value="CAD7635982.1"/>
    <property type="molecule type" value="Genomic_DNA"/>
</dbReference>
<gene>
    <name evidence="17" type="ORF">OSB1V03_LOCUS16371</name>
</gene>
<evidence type="ECO:0000256" key="6">
    <source>
        <dbReference type="ARBA" id="ARBA00022723"/>
    </source>
</evidence>
<dbReference type="GO" id="GO:0044331">
    <property type="term" value="P:cell-cell adhesion mediated by cadherin"/>
    <property type="evidence" value="ECO:0007669"/>
    <property type="project" value="TreeGrafter"/>
</dbReference>
<keyword evidence="8" id="KW-0677">Repeat</keyword>
<dbReference type="FunFam" id="2.60.40.60:FF:000024">
    <property type="entry name" value="FAT atypical cadherin 3"/>
    <property type="match status" value="1"/>
</dbReference>
<keyword evidence="3" id="KW-1003">Cell membrane</keyword>
<dbReference type="GO" id="GO:0035239">
    <property type="term" value="P:tube morphogenesis"/>
    <property type="evidence" value="ECO:0007669"/>
    <property type="project" value="UniProtKB-ARBA"/>
</dbReference>
<dbReference type="GO" id="GO:0007424">
    <property type="term" value="P:open tracheal system development"/>
    <property type="evidence" value="ECO:0007669"/>
    <property type="project" value="UniProtKB-ARBA"/>
</dbReference>
<feature type="domain" description="Cadherin" evidence="16">
    <location>
        <begin position="748"/>
        <end position="853"/>
    </location>
</feature>
<reference evidence="17" key="1">
    <citation type="submission" date="2020-11" db="EMBL/GenBank/DDBJ databases">
        <authorList>
            <person name="Tran Van P."/>
        </authorList>
    </citation>
    <scope>NUCLEOTIDE SEQUENCE</scope>
</reference>
<dbReference type="GO" id="GO:0007431">
    <property type="term" value="P:salivary gland development"/>
    <property type="evidence" value="ECO:0007669"/>
    <property type="project" value="UniProtKB-ARBA"/>
</dbReference>
<dbReference type="AlphaFoldDB" id="A0A7R9Q9I2"/>
<dbReference type="FunFam" id="2.60.40.60:FF:000058">
    <property type="entry name" value="FAT atypical cadherin 3"/>
    <property type="match status" value="1"/>
</dbReference>
<dbReference type="GO" id="GO:0005912">
    <property type="term" value="C:adherens junction"/>
    <property type="evidence" value="ECO:0007669"/>
    <property type="project" value="TreeGrafter"/>
</dbReference>
<keyword evidence="18" id="KW-1185">Reference proteome</keyword>
<keyword evidence="14" id="KW-0325">Glycoprotein</keyword>
<keyword evidence="4" id="KW-0245">EGF-like domain</keyword>
<evidence type="ECO:0000259" key="16">
    <source>
        <dbReference type="PROSITE" id="PS50268"/>
    </source>
</evidence>
<feature type="domain" description="Cadherin" evidence="16">
    <location>
        <begin position="529"/>
        <end position="628"/>
    </location>
</feature>
<dbReference type="PANTHER" id="PTHR24027:SF422">
    <property type="entry name" value="CADHERIN DOMAIN-CONTAINING PROTEIN"/>
    <property type="match status" value="1"/>
</dbReference>
<keyword evidence="6" id="KW-0479">Metal-binding</keyword>
<evidence type="ECO:0000256" key="3">
    <source>
        <dbReference type="ARBA" id="ARBA00022475"/>
    </source>
</evidence>
<dbReference type="FunFam" id="2.60.40.60:FF:000022">
    <property type="entry name" value="Cadherin 2"/>
    <property type="match status" value="1"/>
</dbReference>
<dbReference type="GO" id="GO:0016477">
    <property type="term" value="P:cell migration"/>
    <property type="evidence" value="ECO:0007669"/>
    <property type="project" value="TreeGrafter"/>
</dbReference>
<evidence type="ECO:0000256" key="9">
    <source>
        <dbReference type="ARBA" id="ARBA00022837"/>
    </source>
</evidence>
<dbReference type="GO" id="GO:0048565">
    <property type="term" value="P:digestive tract development"/>
    <property type="evidence" value="ECO:0007669"/>
    <property type="project" value="UniProtKB-ARBA"/>
</dbReference>
<feature type="domain" description="Cadherin" evidence="16">
    <location>
        <begin position="180"/>
        <end position="286"/>
    </location>
</feature>
<keyword evidence="9 15" id="KW-0106">Calcium</keyword>
<dbReference type="GO" id="GO:0000902">
    <property type="term" value="P:cell morphogenesis"/>
    <property type="evidence" value="ECO:0007669"/>
    <property type="project" value="TreeGrafter"/>
</dbReference>
<evidence type="ECO:0000256" key="5">
    <source>
        <dbReference type="ARBA" id="ARBA00022692"/>
    </source>
</evidence>
<dbReference type="GO" id="GO:0008104">
    <property type="term" value="P:intracellular protein localization"/>
    <property type="evidence" value="ECO:0007669"/>
    <property type="project" value="UniProtKB-ARBA"/>
</dbReference>
<evidence type="ECO:0000256" key="4">
    <source>
        <dbReference type="ARBA" id="ARBA00022536"/>
    </source>
</evidence>
<keyword evidence="5" id="KW-0812">Transmembrane</keyword>
<sequence length="855" mass="95489">SIGFKIVAIIGPESVPEGSDVQIKCRISVYLTSVRTSGTYKCEMSVEGTFQTSSAKTFISVEKMNNELVFKDCDHYTFEIEEGSANGSTVGTVRATHPYEGSNGRIKYSILRLPNQDRFDFLVDEVSGEVKTNTVFDREDSRHVPWVTVRASDTNSQTYQGFCTFTVKIIDINDNPPLFDREEYIEVIKADTRVGTNIVLLWASDEDSGNNSAITYSLAPDPNNSTDVDYFRINPASGWVSLDKLLDHQKRYWFRGVVTDNGRPQQSKMVDIVINVVSSDSHPPVWDQPMYGPVSIREDLEIGQTVISLKARSGIATNPTVFYSLVANEPKFQLSISGGHIRETLKSDSFYLRHRLDDRGVIWADICVNSGLDYETKREYNLTVRAMDSGIDRQLTSETVVNIVLEDVNDEWPVFNNSDRVSVLEGMPPGTRVTRVQAIDRDCTHPNNQVSYAIVGGDQRFFAIDPQSGEIFTVVELDREERQVYALLVRAEDGRPSDRRHMMSNESNSMTQLIRIDISDKNDCPPFFGQNLYEAEVSEDEDIGCTFITLTAKDMDESSKLHYEITRGNIGGVFAVDGESGAIYVSAPLDYERRSEYKLRLVASDLLNENYTTVVIYVRDVNDNPPQFDRQLYQTMLTEEDDNNLPKRVLQVSASDPNRHQNQQLVYFLSGEGVSEDQESDNVFTIDANTGAIYVRRPLDRDLPTGRPNWRFTVLTADECGPGYSPTVGFADVLITVKDINDNAPVFQQSIYRGCVADNATAGTPVLTVMAIDNDDPNQELNAKVLYSIEVNAIDKNGDNVFSIDGQTGVISTAVCCLDPKTSPKFTIEVMATDGGGLKGSTTVFIEIKDNFDKC</sequence>
<dbReference type="GO" id="GO:0045296">
    <property type="term" value="F:cadherin binding"/>
    <property type="evidence" value="ECO:0007669"/>
    <property type="project" value="TreeGrafter"/>
</dbReference>
<dbReference type="EMBL" id="CAJPIZ010018131">
    <property type="protein sequence ID" value="CAG2116412.1"/>
    <property type="molecule type" value="Genomic_DNA"/>
</dbReference>
<dbReference type="SUPFAM" id="SSF49313">
    <property type="entry name" value="Cadherin-like"/>
    <property type="match status" value="7"/>
</dbReference>
<feature type="domain" description="Cadherin" evidence="16">
    <location>
        <begin position="629"/>
        <end position="747"/>
    </location>
</feature>
<evidence type="ECO:0000256" key="10">
    <source>
        <dbReference type="ARBA" id="ARBA00022889"/>
    </source>
</evidence>
<dbReference type="InterPro" id="IPR039808">
    <property type="entry name" value="Cadherin"/>
</dbReference>
<keyword evidence="13" id="KW-1015">Disulfide bond</keyword>
<keyword evidence="12" id="KW-0472">Membrane</keyword>
<feature type="domain" description="Cadherin" evidence="16">
    <location>
        <begin position="415"/>
        <end position="528"/>
    </location>
</feature>
<dbReference type="GO" id="GO:0016342">
    <property type="term" value="C:catenin complex"/>
    <property type="evidence" value="ECO:0007669"/>
    <property type="project" value="TreeGrafter"/>
</dbReference>
<dbReference type="GO" id="GO:0007043">
    <property type="term" value="P:cell-cell junction assembly"/>
    <property type="evidence" value="ECO:0007669"/>
    <property type="project" value="TreeGrafter"/>
</dbReference>
<dbReference type="PANTHER" id="PTHR24027">
    <property type="entry name" value="CADHERIN-23"/>
    <property type="match status" value="1"/>
</dbReference>
<comment type="subcellular location">
    <subcellularLocation>
        <location evidence="2">Cell membrane</location>
    </subcellularLocation>
    <subcellularLocation>
        <location evidence="1">Membrane</location>
        <topology evidence="1">Single-pass membrane protein</topology>
    </subcellularLocation>
</comment>
<dbReference type="GO" id="GO:0016339">
    <property type="term" value="P:calcium-dependent cell-cell adhesion via plasma membrane cell adhesion molecules"/>
    <property type="evidence" value="ECO:0007669"/>
    <property type="project" value="TreeGrafter"/>
</dbReference>
<dbReference type="OrthoDB" id="6252479at2759"/>
<evidence type="ECO:0000256" key="7">
    <source>
        <dbReference type="ARBA" id="ARBA00022729"/>
    </source>
</evidence>
<dbReference type="GO" id="GO:0007156">
    <property type="term" value="P:homophilic cell adhesion via plasma membrane adhesion molecules"/>
    <property type="evidence" value="ECO:0007669"/>
    <property type="project" value="InterPro"/>
</dbReference>
<dbReference type="InterPro" id="IPR015919">
    <property type="entry name" value="Cadherin-like_sf"/>
</dbReference>
<dbReference type="PRINTS" id="PR00205">
    <property type="entry name" value="CADHERIN"/>
</dbReference>
<dbReference type="Proteomes" id="UP000759131">
    <property type="component" value="Unassembled WGS sequence"/>
</dbReference>